<dbReference type="OrthoDB" id="1898221at2759"/>
<dbReference type="HOGENOM" id="CLU_000022_59_2_1"/>
<dbReference type="STRING" id="599839.J4I8X4"/>
<protein>
    <recommendedName>
        <fullName evidence="3">AMP-dependent synthetase/ligase domain-containing protein</fullName>
    </recommendedName>
</protein>
<dbReference type="InterPro" id="IPR042099">
    <property type="entry name" value="ANL_N_sf"/>
</dbReference>
<dbReference type="AlphaFoldDB" id="J4I8X4"/>
<dbReference type="PANTHER" id="PTHR24096">
    <property type="entry name" value="LONG-CHAIN-FATTY-ACID--COA LIGASE"/>
    <property type="match status" value="1"/>
</dbReference>
<dbReference type="SUPFAM" id="SSF56801">
    <property type="entry name" value="Acetyl-CoA synthetase-like"/>
    <property type="match status" value="1"/>
</dbReference>
<evidence type="ECO:0000313" key="5">
    <source>
        <dbReference type="Proteomes" id="UP000006352"/>
    </source>
</evidence>
<dbReference type="Pfam" id="PF00501">
    <property type="entry name" value="AMP-binding"/>
    <property type="match status" value="1"/>
</dbReference>
<dbReference type="Gene3D" id="3.30.300.30">
    <property type="match status" value="1"/>
</dbReference>
<dbReference type="GO" id="GO:0016405">
    <property type="term" value="F:CoA-ligase activity"/>
    <property type="evidence" value="ECO:0007669"/>
    <property type="project" value="TreeGrafter"/>
</dbReference>
<reference evidence="4 5" key="1">
    <citation type="journal article" date="2012" name="Appl. Environ. Microbiol.">
        <title>Short-read sequencing for genomic analysis of the brown rot fungus Fibroporia radiculosa.</title>
        <authorList>
            <person name="Tang J.D."/>
            <person name="Perkins A.D."/>
            <person name="Sonstegard T.S."/>
            <person name="Schroeder S.G."/>
            <person name="Burgess S.C."/>
            <person name="Diehl S.V."/>
        </authorList>
    </citation>
    <scope>NUCLEOTIDE SEQUENCE [LARGE SCALE GENOMIC DNA]</scope>
    <source>
        <strain evidence="4 5">TFFH 294</strain>
    </source>
</reference>
<dbReference type="PANTHER" id="PTHR24096:SF149">
    <property type="entry name" value="AMP-BINDING DOMAIN-CONTAINING PROTEIN-RELATED"/>
    <property type="match status" value="1"/>
</dbReference>
<dbReference type="InParanoid" id="J4I8X4"/>
<dbReference type="InterPro" id="IPR045851">
    <property type="entry name" value="AMP-bd_C_sf"/>
</dbReference>
<dbReference type="GO" id="GO:0019748">
    <property type="term" value="P:secondary metabolic process"/>
    <property type="evidence" value="ECO:0007669"/>
    <property type="project" value="TreeGrafter"/>
</dbReference>
<evidence type="ECO:0000313" key="4">
    <source>
        <dbReference type="EMBL" id="CCM00166.1"/>
    </source>
</evidence>
<evidence type="ECO:0000259" key="3">
    <source>
        <dbReference type="Pfam" id="PF00501"/>
    </source>
</evidence>
<dbReference type="InterPro" id="IPR020845">
    <property type="entry name" value="AMP-binding_CS"/>
</dbReference>
<evidence type="ECO:0000256" key="1">
    <source>
        <dbReference type="ARBA" id="ARBA00006432"/>
    </source>
</evidence>
<dbReference type="InterPro" id="IPR000873">
    <property type="entry name" value="AMP-dep_synth/lig_dom"/>
</dbReference>
<evidence type="ECO:0000256" key="2">
    <source>
        <dbReference type="ARBA" id="ARBA00022598"/>
    </source>
</evidence>
<proteinExistence type="inferred from homology"/>
<gene>
    <name evidence="4" type="ORF">FIBRA_02194</name>
</gene>
<dbReference type="Gene3D" id="3.40.50.12780">
    <property type="entry name" value="N-terminal domain of ligase-like"/>
    <property type="match status" value="1"/>
</dbReference>
<sequence>MIFKPLYPEVSPLADQNVHDFLFNEPARTPDTDYPIHIDALTGERRTRSEFVERVRDGATALVAPSSSGGFEIGPNEHVGILSYNSLDYPALMHSLLVVTVPFALLSAYSTTPYEISYAAKSAKVTRIFVEPGLLQVALEAAEEAGISEERVHILGSPVVGKKSYGEAIDEVRARQLPRISVKPAKKDTVAYFVFSSGTTGSPKVVMLTHGNVCFSLVQGEMIAKEEPPVPKAIVLAPLPMSHTYGMGLICFRGFQSPTSLIIIPQWDLKLVLEIIPKYRVNVMHMRPSQLHELAHSKDLKKESFASVMVIGSGSAYLPPGIALALQQAIRPGLPVVQGFGMSEIASIALRMLPPSAFGGRVPPDFNTAGLLLAGLEARIVLSDGSDGGVDEIGELWLRGPNISLGYYGDEAATKYAFTEDGWLRTGDHFRIDQYGRFFFIDRMKEIFKISDFQVSPTEIEDVLRAQPEKLITDVGVVGIPASGNDNGAVAGECIPRAWIVLSPEGERRGVEAVIKVLDEWTKQKLTRYKWITGGFEVTDQACIFDVLFVVFVSLMHTTGNYSLDAQIPMSAAGKMSRKTLLERFMTQRG</sequence>
<comment type="similarity">
    <text evidence="1">Belongs to the ATP-dependent AMP-binding enzyme family.</text>
</comment>
<dbReference type="GeneID" id="24095077"/>
<dbReference type="RefSeq" id="XP_012179449.1">
    <property type="nucleotide sequence ID" value="XM_012324059.1"/>
</dbReference>
<accession>J4I8X4</accession>
<organism evidence="4 5">
    <name type="scientific">Fibroporia radiculosa</name>
    <dbReference type="NCBI Taxonomy" id="599839"/>
    <lineage>
        <taxon>Eukaryota</taxon>
        <taxon>Fungi</taxon>
        <taxon>Dikarya</taxon>
        <taxon>Basidiomycota</taxon>
        <taxon>Agaricomycotina</taxon>
        <taxon>Agaricomycetes</taxon>
        <taxon>Polyporales</taxon>
        <taxon>Fibroporiaceae</taxon>
        <taxon>Fibroporia</taxon>
    </lineage>
</organism>
<dbReference type="PROSITE" id="PS00455">
    <property type="entry name" value="AMP_BINDING"/>
    <property type="match status" value="1"/>
</dbReference>
<dbReference type="EMBL" id="HE796969">
    <property type="protein sequence ID" value="CCM00166.1"/>
    <property type="molecule type" value="Genomic_DNA"/>
</dbReference>
<dbReference type="Proteomes" id="UP000006352">
    <property type="component" value="Unassembled WGS sequence"/>
</dbReference>
<feature type="domain" description="AMP-dependent synthetase/ligase" evidence="3">
    <location>
        <begin position="28"/>
        <end position="408"/>
    </location>
</feature>
<name>J4I8X4_9APHY</name>
<keyword evidence="5" id="KW-1185">Reference proteome</keyword>
<keyword evidence="2" id="KW-0436">Ligase</keyword>